<dbReference type="InterPro" id="IPR050834">
    <property type="entry name" value="Glycosyltransf_2"/>
</dbReference>
<dbReference type="Proteomes" id="UP000838160">
    <property type="component" value="Unassembled WGS sequence"/>
</dbReference>
<dbReference type="EMBL" id="CAKLCM010000003">
    <property type="protein sequence ID" value="CAH0529064.1"/>
    <property type="molecule type" value="Genomic_DNA"/>
</dbReference>
<proteinExistence type="predicted"/>
<dbReference type="SUPFAM" id="SSF53448">
    <property type="entry name" value="Nucleotide-diphospho-sugar transferases"/>
    <property type="match status" value="1"/>
</dbReference>
<organism evidence="2 3">
    <name type="scientific">Vibrio hippocampi</name>
    <dbReference type="NCBI Taxonomy" id="654686"/>
    <lineage>
        <taxon>Bacteria</taxon>
        <taxon>Pseudomonadati</taxon>
        <taxon>Pseudomonadota</taxon>
        <taxon>Gammaproteobacteria</taxon>
        <taxon>Vibrionales</taxon>
        <taxon>Vibrionaceae</taxon>
        <taxon>Vibrio</taxon>
    </lineage>
</organism>
<feature type="domain" description="Glycosyltransferase 2-like" evidence="1">
    <location>
        <begin position="11"/>
        <end position="160"/>
    </location>
</feature>
<dbReference type="Pfam" id="PF00535">
    <property type="entry name" value="Glycos_transf_2"/>
    <property type="match status" value="1"/>
</dbReference>
<gene>
    <name evidence="2" type="ORF">VHP8226_03032</name>
</gene>
<name>A0ABN8DIW9_9VIBR</name>
<dbReference type="CDD" id="cd00761">
    <property type="entry name" value="Glyco_tranf_GTA_type"/>
    <property type="match status" value="1"/>
</dbReference>
<reference evidence="2" key="1">
    <citation type="submission" date="2021-12" db="EMBL/GenBank/DDBJ databases">
        <authorList>
            <person name="Rodrigo-Torres L."/>
            <person name="Arahal R. D."/>
            <person name="Lucena T."/>
        </authorList>
    </citation>
    <scope>NUCLEOTIDE SEQUENCE</scope>
    <source>
        <strain evidence="2">CECT 8226</strain>
    </source>
</reference>
<dbReference type="PANTHER" id="PTHR43685">
    <property type="entry name" value="GLYCOSYLTRANSFERASE"/>
    <property type="match status" value="1"/>
</dbReference>
<dbReference type="Gene3D" id="3.90.550.10">
    <property type="entry name" value="Spore Coat Polysaccharide Biosynthesis Protein SpsA, Chain A"/>
    <property type="match status" value="1"/>
</dbReference>
<accession>A0ABN8DIW9</accession>
<comment type="caution">
    <text evidence="2">The sequence shown here is derived from an EMBL/GenBank/DDBJ whole genome shotgun (WGS) entry which is preliminary data.</text>
</comment>
<evidence type="ECO:0000259" key="1">
    <source>
        <dbReference type="Pfam" id="PF00535"/>
    </source>
</evidence>
<keyword evidence="3" id="KW-1185">Reference proteome</keyword>
<evidence type="ECO:0000313" key="2">
    <source>
        <dbReference type="EMBL" id="CAH0529064.1"/>
    </source>
</evidence>
<dbReference type="InterPro" id="IPR029044">
    <property type="entry name" value="Nucleotide-diphossugar_trans"/>
</dbReference>
<dbReference type="PANTHER" id="PTHR43685:SF2">
    <property type="entry name" value="GLYCOSYLTRANSFERASE 2-LIKE DOMAIN-CONTAINING PROTEIN"/>
    <property type="match status" value="1"/>
</dbReference>
<protein>
    <recommendedName>
        <fullName evidence="1">Glycosyltransferase 2-like domain-containing protein</fullName>
    </recommendedName>
</protein>
<dbReference type="InterPro" id="IPR001173">
    <property type="entry name" value="Glyco_trans_2-like"/>
</dbReference>
<sequence length="318" mass="36682">MNNSASQATVCVIMPMFNSEHTIIRALESISAQTRLPDKVVVVNDGSTDSSPELVAKYQAPYELHLISQENQGPSAARNRGITAAEEELVCFLDADDQWIDTKLEKQLNLYQQLTDKGHAVGIIDCFEQILSNDGKNHLCNRVKHGEHFNDFIVRNIINGTSCVMVKRQSLIEVGLFDSEIRFAEDRWLWTQIAEFYQIHTVPEVLSYRHIGDGNITSNPSKYFTHKKQFVEKFIAKYQSQFTDHQLSVFVFNNLYEFQRSFFDKKDYLNVIFVYKKMFKRSWRVLFFNKGKATIGFLISVLMSRLGGGHHKEIEAYD</sequence>
<evidence type="ECO:0000313" key="3">
    <source>
        <dbReference type="Proteomes" id="UP000838160"/>
    </source>
</evidence>
<dbReference type="RefSeq" id="WP_237485886.1">
    <property type="nucleotide sequence ID" value="NZ_CAKLCM010000003.1"/>
</dbReference>